<organism evidence="3 4">
    <name type="scientific">Hymenobacter luteus</name>
    <dbReference type="NCBI Taxonomy" id="1411122"/>
    <lineage>
        <taxon>Bacteria</taxon>
        <taxon>Pseudomonadati</taxon>
        <taxon>Bacteroidota</taxon>
        <taxon>Cytophagia</taxon>
        <taxon>Cytophagales</taxon>
        <taxon>Hymenobacteraceae</taxon>
        <taxon>Hymenobacter</taxon>
    </lineage>
</organism>
<dbReference type="InterPro" id="IPR011042">
    <property type="entry name" value="6-blade_b-propeller_TolB-like"/>
</dbReference>
<dbReference type="PROSITE" id="PS51257">
    <property type="entry name" value="PROKAR_LIPOPROTEIN"/>
    <property type="match status" value="1"/>
</dbReference>
<dbReference type="SUPFAM" id="SSF50952">
    <property type="entry name" value="Soluble quinoprotein glucose dehydrogenase"/>
    <property type="match status" value="1"/>
</dbReference>
<reference evidence="3 4" key="1">
    <citation type="submission" date="2020-08" db="EMBL/GenBank/DDBJ databases">
        <title>Genomic Encyclopedia of Type Strains, Phase IV (KMG-IV): sequencing the most valuable type-strain genomes for metagenomic binning, comparative biology and taxonomic classification.</title>
        <authorList>
            <person name="Goeker M."/>
        </authorList>
    </citation>
    <scope>NUCLEOTIDE SEQUENCE [LARGE SCALE GENOMIC DNA]</scope>
    <source>
        <strain evidence="3 4">DSM 26718</strain>
    </source>
</reference>
<name>A0A7W9WCE6_9BACT</name>
<dbReference type="PANTHER" id="PTHR19328:SF53">
    <property type="entry name" value="MEMBRANE PROTEIN"/>
    <property type="match status" value="1"/>
</dbReference>
<dbReference type="PANTHER" id="PTHR19328">
    <property type="entry name" value="HEDGEHOG-INTERACTING PROTEIN"/>
    <property type="match status" value="1"/>
</dbReference>
<dbReference type="EMBL" id="JACHGG010000003">
    <property type="protein sequence ID" value="MBB6059978.1"/>
    <property type="molecule type" value="Genomic_DNA"/>
</dbReference>
<gene>
    <name evidence="3" type="ORF">HNQ93_002838</name>
</gene>
<proteinExistence type="predicted"/>
<feature type="chain" id="PRO_5030804535" evidence="1">
    <location>
        <begin position="21"/>
        <end position="408"/>
    </location>
</feature>
<dbReference type="AlphaFoldDB" id="A0A7W9WCE6"/>
<evidence type="ECO:0000313" key="4">
    <source>
        <dbReference type="Proteomes" id="UP000532746"/>
    </source>
</evidence>
<feature type="domain" description="Pyrroloquinoline quinone-dependent pyranose dehydrogenase beta-propeller" evidence="2">
    <location>
        <begin position="69"/>
        <end position="407"/>
    </location>
</feature>
<accession>A0A7W9WCE6</accession>
<evidence type="ECO:0000313" key="3">
    <source>
        <dbReference type="EMBL" id="MBB6059978.1"/>
    </source>
</evidence>
<evidence type="ECO:0000259" key="2">
    <source>
        <dbReference type="Pfam" id="PF22807"/>
    </source>
</evidence>
<dbReference type="Proteomes" id="UP000532746">
    <property type="component" value="Unassembled WGS sequence"/>
</dbReference>
<dbReference type="InterPro" id="IPR011041">
    <property type="entry name" value="Quinoprot_gluc/sorb_DH_b-prop"/>
</dbReference>
<dbReference type="InterPro" id="IPR054539">
    <property type="entry name" value="Beta-prop_PDH"/>
</dbReference>
<dbReference type="Pfam" id="PF22807">
    <property type="entry name" value="TrAA12"/>
    <property type="match status" value="1"/>
</dbReference>
<feature type="signal peptide" evidence="1">
    <location>
        <begin position="1"/>
        <end position="20"/>
    </location>
</feature>
<comment type="caution">
    <text evidence="3">The sequence shown here is derived from an EMBL/GenBank/DDBJ whole genome shotgun (WGS) entry which is preliminary data.</text>
</comment>
<dbReference type="Gene3D" id="2.120.10.30">
    <property type="entry name" value="TolB, C-terminal domain"/>
    <property type="match status" value="1"/>
</dbReference>
<protein>
    <submittedName>
        <fullName evidence="3">Glucose/arabinose dehydrogenase</fullName>
    </submittedName>
</protein>
<dbReference type="RefSeq" id="WP_183403605.1">
    <property type="nucleotide sequence ID" value="NZ_JACHGG010000003.1"/>
</dbReference>
<keyword evidence="4" id="KW-1185">Reference proteome</keyword>
<keyword evidence="1" id="KW-0732">Signal</keyword>
<evidence type="ECO:0000256" key="1">
    <source>
        <dbReference type="SAM" id="SignalP"/>
    </source>
</evidence>
<sequence length="408" mass="45017">MKTWAKFTLALLLSTAGLSACSNDDDEEDFWESMIPENEDEPTTAQIKGFVFYPALLPASAANVQQLRVPAGFTVGKFAENVGKPRIMAVSSAGHVYVTDREAGKVLLLQDTNGDGTADRQETVANIRQAHGLAIQNGRLYIVAVKELYVATINMDGTLMTPQTLLRDLPDGGQHPNRTIAFGPDGKLYLSVGSTCNSCPEPNKENATLLVAEPDGSNRQIYAKGLRNTIGFGWHPQTRELWGLDHGIDWLGDDEQKEELNKIVRGANYGWPYIYGEGKYNPSDRPRGDTTYAQYKALTTLPTLTYQAHSAPMAMVFYTGQQFPAEYQNDAFVALRGSWNRSTPVGYKVVRVHFENGQPVRFDDFLTGFLVNNNRSHFARLVGVAVGRDGALLVSDDTNGVIYRVARQ</sequence>